<dbReference type="PANTHER" id="PTHR42804">
    <property type="entry name" value="ALDEHYDE DEHYDROGENASE"/>
    <property type="match status" value="1"/>
</dbReference>
<evidence type="ECO:0000313" key="9">
    <source>
        <dbReference type="Proteomes" id="UP000219271"/>
    </source>
</evidence>
<gene>
    <name evidence="8" type="ORF">SAMN06273570_4412</name>
</gene>
<comment type="similarity">
    <text evidence="1 6">Belongs to the aldehyde dehydrogenase family.</text>
</comment>
<dbReference type="RefSeq" id="WP_097097881.1">
    <property type="nucleotide sequence ID" value="NZ_OCMY01000002.1"/>
</dbReference>
<dbReference type="OrthoDB" id="9812625at2"/>
<dbReference type="InterPro" id="IPR029510">
    <property type="entry name" value="Ald_DH_CS_GLU"/>
</dbReference>
<dbReference type="AlphaFoldDB" id="A0A286DMM4"/>
<dbReference type="InterPro" id="IPR015590">
    <property type="entry name" value="Aldehyde_DH_dom"/>
</dbReference>
<dbReference type="EMBL" id="OCMY01000002">
    <property type="protein sequence ID" value="SOD59744.1"/>
    <property type="molecule type" value="Genomic_DNA"/>
</dbReference>
<proteinExistence type="inferred from homology"/>
<dbReference type="GO" id="GO:0004029">
    <property type="term" value="F:aldehyde dehydrogenase (NAD+) activity"/>
    <property type="evidence" value="ECO:0007669"/>
    <property type="project" value="UniProtKB-EC"/>
</dbReference>
<evidence type="ECO:0000313" key="8">
    <source>
        <dbReference type="EMBL" id="SOD59744.1"/>
    </source>
</evidence>
<dbReference type="EC" id="1.2.1.3" evidence="3"/>
<accession>A0A286DMM4</accession>
<evidence type="ECO:0000256" key="2">
    <source>
        <dbReference type="ARBA" id="ARBA00023002"/>
    </source>
</evidence>
<dbReference type="FunFam" id="3.40.605.10:FF:000007">
    <property type="entry name" value="NAD/NADP-dependent betaine aldehyde dehydrogenase"/>
    <property type="match status" value="1"/>
</dbReference>
<dbReference type="PROSITE" id="PS00070">
    <property type="entry name" value="ALDEHYDE_DEHYDR_CYS"/>
    <property type="match status" value="1"/>
</dbReference>
<dbReference type="PANTHER" id="PTHR42804:SF1">
    <property type="entry name" value="ALDEHYDE DEHYDROGENASE-RELATED"/>
    <property type="match status" value="1"/>
</dbReference>
<evidence type="ECO:0000256" key="4">
    <source>
        <dbReference type="ARBA" id="ARBA00049194"/>
    </source>
</evidence>
<dbReference type="InterPro" id="IPR016161">
    <property type="entry name" value="Ald_DH/histidinol_DH"/>
</dbReference>
<evidence type="ECO:0000259" key="7">
    <source>
        <dbReference type="Pfam" id="PF00171"/>
    </source>
</evidence>
<dbReference type="InterPro" id="IPR016163">
    <property type="entry name" value="Ald_DH_C"/>
</dbReference>
<organism evidence="8 9">
    <name type="scientific">Candidatus Pantoea floridensis</name>
    <dbReference type="NCBI Taxonomy" id="1938870"/>
    <lineage>
        <taxon>Bacteria</taxon>
        <taxon>Pseudomonadati</taxon>
        <taxon>Pseudomonadota</taxon>
        <taxon>Gammaproteobacteria</taxon>
        <taxon>Enterobacterales</taxon>
        <taxon>Erwiniaceae</taxon>
        <taxon>Pantoea</taxon>
    </lineage>
</organism>
<dbReference type="Gene3D" id="3.40.605.10">
    <property type="entry name" value="Aldehyde Dehydrogenase, Chain A, domain 1"/>
    <property type="match status" value="1"/>
</dbReference>
<dbReference type="Pfam" id="PF00171">
    <property type="entry name" value="Aldedh"/>
    <property type="match status" value="1"/>
</dbReference>
<evidence type="ECO:0000256" key="6">
    <source>
        <dbReference type="RuleBase" id="RU003345"/>
    </source>
</evidence>
<sequence>MKHITQHYINGTFTDSIGQEKFELLSPSTNEVIGSVVLGNEEDTRRAIAAAKQAFQSYSQSTKEERAAYLQRFHDAIMARQDDHVEAFVTEYGGPIQMAQFLVKASADAILSAKESLLNMAFTEKVGEAEVSRNPIGVAAHITPWNANIIYFCNKTATALAAGCTVVTKPSEMSAIQTQVIMECVHAAGLPAGLINMVNGRGDVVGVELSQNPDIAKISFTGSTAVGKSIAALSAQTMKRVTLELGGKSAHIVLDDADLNKAVPFILATGFLNSGQACIAGTRILVPASRQNEITTALKQAIDQIKVGMPHENDTAIGPMISQKQYQRVQDYIQKGIDEGAKVIAGGAGHPDGLEAGNFVKPTIFVDVTNQMTIAREEIFGPVLCVIPYKTDDEAIAIANDSPYGLAGYVSSENRQRAKHIADQLDTGMVSINTFVHTPFAPFGGTRQSGLGRENGMYGIGAYLEYKTIA</sequence>
<dbReference type="InterPro" id="IPR016160">
    <property type="entry name" value="Ald_DH_CS_CYS"/>
</dbReference>
<feature type="domain" description="Aldehyde dehydrogenase" evidence="7">
    <location>
        <begin position="16"/>
        <end position="469"/>
    </location>
</feature>
<protein>
    <recommendedName>
        <fullName evidence="3">aldehyde dehydrogenase (NAD(+))</fullName>
        <ecNumber evidence="3">1.2.1.3</ecNumber>
    </recommendedName>
</protein>
<evidence type="ECO:0000256" key="3">
    <source>
        <dbReference type="ARBA" id="ARBA00024226"/>
    </source>
</evidence>
<evidence type="ECO:0000256" key="1">
    <source>
        <dbReference type="ARBA" id="ARBA00009986"/>
    </source>
</evidence>
<reference evidence="9" key="1">
    <citation type="submission" date="2017-09" db="EMBL/GenBank/DDBJ databases">
        <authorList>
            <person name="Varghese N."/>
            <person name="Submissions S."/>
        </authorList>
    </citation>
    <scope>NUCLEOTIDE SEQUENCE [LARGE SCALE GENOMIC DNA]</scope>
    <source>
        <strain evidence="9">JKS000234</strain>
    </source>
</reference>
<feature type="active site" evidence="5">
    <location>
        <position position="244"/>
    </location>
</feature>
<dbReference type="Proteomes" id="UP000219271">
    <property type="component" value="Unassembled WGS sequence"/>
</dbReference>
<dbReference type="CDD" id="cd07138">
    <property type="entry name" value="ALDH_CddD_SSP0762"/>
    <property type="match status" value="1"/>
</dbReference>
<evidence type="ECO:0000256" key="5">
    <source>
        <dbReference type="PROSITE-ProRule" id="PRU10007"/>
    </source>
</evidence>
<dbReference type="Gene3D" id="3.40.309.10">
    <property type="entry name" value="Aldehyde Dehydrogenase, Chain A, domain 2"/>
    <property type="match status" value="1"/>
</dbReference>
<keyword evidence="2 6" id="KW-0560">Oxidoreductase</keyword>
<name>A0A286DMM4_9GAMM</name>
<comment type="catalytic activity">
    <reaction evidence="4">
        <text>an aldehyde + NAD(+) + H2O = a carboxylate + NADH + 2 H(+)</text>
        <dbReference type="Rhea" id="RHEA:16185"/>
        <dbReference type="ChEBI" id="CHEBI:15377"/>
        <dbReference type="ChEBI" id="CHEBI:15378"/>
        <dbReference type="ChEBI" id="CHEBI:17478"/>
        <dbReference type="ChEBI" id="CHEBI:29067"/>
        <dbReference type="ChEBI" id="CHEBI:57540"/>
        <dbReference type="ChEBI" id="CHEBI:57945"/>
        <dbReference type="EC" id="1.2.1.3"/>
    </reaction>
</comment>
<dbReference type="SUPFAM" id="SSF53720">
    <property type="entry name" value="ALDH-like"/>
    <property type="match status" value="1"/>
</dbReference>
<dbReference type="PROSITE" id="PS00687">
    <property type="entry name" value="ALDEHYDE_DEHYDR_GLU"/>
    <property type="match status" value="1"/>
</dbReference>
<dbReference type="InterPro" id="IPR016162">
    <property type="entry name" value="Ald_DH_N"/>
</dbReference>
<dbReference type="FunFam" id="3.40.309.10:FF:000012">
    <property type="entry name" value="Betaine aldehyde dehydrogenase"/>
    <property type="match status" value="1"/>
</dbReference>
<keyword evidence="9" id="KW-1185">Reference proteome</keyword>